<gene>
    <name evidence="5" type="primary">ravA_3</name>
    <name evidence="5" type="ORF">Pla8534_39630</name>
</gene>
<dbReference type="Proteomes" id="UP000317648">
    <property type="component" value="Chromosome"/>
</dbReference>
<evidence type="ECO:0000259" key="4">
    <source>
        <dbReference type="SMART" id="SM00382"/>
    </source>
</evidence>
<protein>
    <submittedName>
        <fullName evidence="5">ATPase RavA</fullName>
        <ecNumber evidence="5">3.6.3.-</ecNumber>
    </submittedName>
</protein>
<evidence type="ECO:0000256" key="3">
    <source>
        <dbReference type="ARBA" id="ARBA00061607"/>
    </source>
</evidence>
<organism evidence="5 6">
    <name type="scientific">Lignipirellula cremea</name>
    <dbReference type="NCBI Taxonomy" id="2528010"/>
    <lineage>
        <taxon>Bacteria</taxon>
        <taxon>Pseudomonadati</taxon>
        <taxon>Planctomycetota</taxon>
        <taxon>Planctomycetia</taxon>
        <taxon>Pirellulales</taxon>
        <taxon>Pirellulaceae</taxon>
        <taxon>Lignipirellula</taxon>
    </lineage>
</organism>
<evidence type="ECO:0000313" key="5">
    <source>
        <dbReference type="EMBL" id="QDU96144.1"/>
    </source>
</evidence>
<feature type="domain" description="AAA+ ATPase" evidence="4">
    <location>
        <begin position="58"/>
        <end position="203"/>
    </location>
</feature>
<sequence>MNDHDSGFVLPPDEPWSDAELEKIGHLKEAHDKISGQIRKAVVGQDKVVNLTLISLFSRGHCLLKGVPGLGKTLLVQSIASSLSLKFRRVQFTPDLMPSDITGAEVIQEDKTTGERQFRFIEGPIFTNMLLADEINRTPPKTQAALLEAMQEKQVTVGGERRQLAEPFFVMATQNPVEQEGTYPLPEAQMDRFMFQINVGYPTIDEERLILAMTTASYKPDIQPVLEQQEIVALQNLVRRVKAPEPVIDFILRLVRATRASEPESPDFIKRWINWGASPRACQNLVVGGKAAAILDGRNEVTMEDVIQVAHAVLGHRILPNFAAEAERITTDQIVDDLLKAVA</sequence>
<dbReference type="OrthoDB" id="9773454at2"/>
<dbReference type="CDD" id="cd00009">
    <property type="entry name" value="AAA"/>
    <property type="match status" value="1"/>
</dbReference>
<dbReference type="PANTHER" id="PTHR42759:SF1">
    <property type="entry name" value="MAGNESIUM-CHELATASE SUBUNIT CHLD"/>
    <property type="match status" value="1"/>
</dbReference>
<dbReference type="AlphaFoldDB" id="A0A518DWD6"/>
<dbReference type="Gene3D" id="1.10.8.80">
    <property type="entry name" value="Magnesium chelatase subunit I, C-Terminal domain"/>
    <property type="match status" value="1"/>
</dbReference>
<dbReference type="InterPro" id="IPR050764">
    <property type="entry name" value="CbbQ/NirQ/NorQ/GpvN"/>
</dbReference>
<dbReference type="InterPro" id="IPR011703">
    <property type="entry name" value="ATPase_AAA-3"/>
</dbReference>
<dbReference type="Gene3D" id="3.40.50.300">
    <property type="entry name" value="P-loop containing nucleotide triphosphate hydrolases"/>
    <property type="match status" value="1"/>
</dbReference>
<dbReference type="KEGG" id="lcre:Pla8534_39630"/>
<dbReference type="RefSeq" id="WP_145054808.1">
    <property type="nucleotide sequence ID" value="NZ_CP036433.1"/>
</dbReference>
<dbReference type="InterPro" id="IPR041628">
    <property type="entry name" value="ChlI/MoxR_AAA_lid"/>
</dbReference>
<accession>A0A518DWD6</accession>
<dbReference type="EMBL" id="CP036433">
    <property type="protein sequence ID" value="QDU96144.1"/>
    <property type="molecule type" value="Genomic_DNA"/>
</dbReference>
<dbReference type="GO" id="GO:0016887">
    <property type="term" value="F:ATP hydrolysis activity"/>
    <property type="evidence" value="ECO:0007669"/>
    <property type="project" value="InterPro"/>
</dbReference>
<evidence type="ECO:0000313" key="6">
    <source>
        <dbReference type="Proteomes" id="UP000317648"/>
    </source>
</evidence>
<dbReference type="Pfam" id="PF07726">
    <property type="entry name" value="AAA_3"/>
    <property type="match status" value="1"/>
</dbReference>
<dbReference type="InterPro" id="IPR003593">
    <property type="entry name" value="AAA+_ATPase"/>
</dbReference>
<dbReference type="SMART" id="SM00382">
    <property type="entry name" value="AAA"/>
    <property type="match status" value="1"/>
</dbReference>
<dbReference type="GO" id="GO:0005524">
    <property type="term" value="F:ATP binding"/>
    <property type="evidence" value="ECO:0007669"/>
    <property type="project" value="UniProtKB-KW"/>
</dbReference>
<comment type="similarity">
    <text evidence="3">Belongs to the MoxR family.</text>
</comment>
<dbReference type="PANTHER" id="PTHR42759">
    <property type="entry name" value="MOXR FAMILY PROTEIN"/>
    <property type="match status" value="1"/>
</dbReference>
<keyword evidence="1" id="KW-0547">Nucleotide-binding</keyword>
<dbReference type="SUPFAM" id="SSF52540">
    <property type="entry name" value="P-loop containing nucleoside triphosphate hydrolases"/>
    <property type="match status" value="1"/>
</dbReference>
<evidence type="ECO:0000256" key="1">
    <source>
        <dbReference type="ARBA" id="ARBA00022741"/>
    </source>
</evidence>
<keyword evidence="2" id="KW-0067">ATP-binding</keyword>
<dbReference type="InterPro" id="IPR027417">
    <property type="entry name" value="P-loop_NTPase"/>
</dbReference>
<keyword evidence="6" id="KW-1185">Reference proteome</keyword>
<keyword evidence="5" id="KW-0378">Hydrolase</keyword>
<dbReference type="PIRSF" id="PIRSF002849">
    <property type="entry name" value="AAA_ATPase_chaperone_MoxR_prd"/>
    <property type="match status" value="1"/>
</dbReference>
<evidence type="ECO:0000256" key="2">
    <source>
        <dbReference type="ARBA" id="ARBA00022840"/>
    </source>
</evidence>
<reference evidence="5 6" key="1">
    <citation type="submission" date="2019-02" db="EMBL/GenBank/DDBJ databases">
        <title>Deep-cultivation of Planctomycetes and their phenomic and genomic characterization uncovers novel biology.</title>
        <authorList>
            <person name="Wiegand S."/>
            <person name="Jogler M."/>
            <person name="Boedeker C."/>
            <person name="Pinto D."/>
            <person name="Vollmers J."/>
            <person name="Rivas-Marin E."/>
            <person name="Kohn T."/>
            <person name="Peeters S.H."/>
            <person name="Heuer A."/>
            <person name="Rast P."/>
            <person name="Oberbeckmann S."/>
            <person name="Bunk B."/>
            <person name="Jeske O."/>
            <person name="Meyerdierks A."/>
            <person name="Storesund J.E."/>
            <person name="Kallscheuer N."/>
            <person name="Luecker S."/>
            <person name="Lage O.M."/>
            <person name="Pohl T."/>
            <person name="Merkel B.J."/>
            <person name="Hornburger P."/>
            <person name="Mueller R.-W."/>
            <person name="Bruemmer F."/>
            <person name="Labrenz M."/>
            <person name="Spormann A.M."/>
            <person name="Op den Camp H."/>
            <person name="Overmann J."/>
            <person name="Amann R."/>
            <person name="Jetten M.S.M."/>
            <person name="Mascher T."/>
            <person name="Medema M.H."/>
            <person name="Devos D.P."/>
            <person name="Kaster A.-K."/>
            <person name="Ovreas L."/>
            <person name="Rohde M."/>
            <person name="Galperin M.Y."/>
            <person name="Jogler C."/>
        </authorList>
    </citation>
    <scope>NUCLEOTIDE SEQUENCE [LARGE SCALE GENOMIC DNA]</scope>
    <source>
        <strain evidence="5 6">Pla85_3_4</strain>
    </source>
</reference>
<dbReference type="Pfam" id="PF17863">
    <property type="entry name" value="AAA_lid_2"/>
    <property type="match status" value="1"/>
</dbReference>
<name>A0A518DWD6_9BACT</name>
<proteinExistence type="inferred from homology"/>
<dbReference type="EC" id="3.6.3.-" evidence="5"/>
<dbReference type="FunFam" id="3.40.50.300:FF:000640">
    <property type="entry name" value="MoxR family ATPase"/>
    <property type="match status" value="1"/>
</dbReference>